<name>A0A6G1KW38_9PEZI</name>
<gene>
    <name evidence="7" type="ORF">EJ03DRAFT_345992</name>
</gene>
<dbReference type="SUPFAM" id="SSF57850">
    <property type="entry name" value="RING/U-box"/>
    <property type="match status" value="2"/>
</dbReference>
<sequence length="514" mass="57597">MQDESASEKTGAVGLAPHHNARALVRLIQCTQCSRPFRLPVTLPCGNSICRSCIPPMHERAGISYPDVPGRRQAFQCPFTQCGDEHPASDCNVDVVLSKVMDAVADAVTRHASMADSTPTLMEEVTRWDEGVSLDSSTEKPAIYEQHGGRVVATYTLAAQGKLDYCMDLEYLEVPGFSEVELTKDVKVLADILEATQKEVDCQVCYNLMLDPVTTFCGHTLCRTCLARVLDHSLHCPVCRREVTIPASLSTQPSNKTLVTLLNGLCPDTVAARAEVVAQEERGIVGELDTALFICTLGFPNQPTFLRIFEPRYRLMIRRALEGNREFGMLMYNRYFEPQGELGPVHFYHYGTMLKIQQAQILADGTSLIETRGLYRFRVKAHGTLDGYAVGSVERFDDVPLTEEERIEAEETSQPPAAEDDLTGQIDRMSTQSLLALGQEFITRMQGRSATWLQQRVLDIHGEPPTDAAVFPYWFASVLPISDEEKYRLLPTKTVRERMKITASWIRRIEAQRW</sequence>
<dbReference type="InterPro" id="IPR017907">
    <property type="entry name" value="Znf_RING_CS"/>
</dbReference>
<dbReference type="PANTHER" id="PTHR23327">
    <property type="entry name" value="RING FINGER PROTEIN 127"/>
    <property type="match status" value="1"/>
</dbReference>
<keyword evidence="8" id="KW-1185">Reference proteome</keyword>
<dbReference type="SMART" id="SM00184">
    <property type="entry name" value="RING"/>
    <property type="match status" value="2"/>
</dbReference>
<dbReference type="GO" id="GO:0008270">
    <property type="term" value="F:zinc ion binding"/>
    <property type="evidence" value="ECO:0007669"/>
    <property type="project" value="UniProtKB-KW"/>
</dbReference>
<dbReference type="Proteomes" id="UP000799436">
    <property type="component" value="Unassembled WGS sequence"/>
</dbReference>
<dbReference type="PROSITE" id="PS50089">
    <property type="entry name" value="ZF_RING_2"/>
    <property type="match status" value="1"/>
</dbReference>
<proteinExistence type="predicted"/>
<dbReference type="AlphaFoldDB" id="A0A6G1KW38"/>
<dbReference type="InterPro" id="IPR013083">
    <property type="entry name" value="Znf_RING/FYVE/PHD"/>
</dbReference>
<dbReference type="PANTHER" id="PTHR23327:SF42">
    <property type="entry name" value="LON PEPTIDASE N-TERMINAL DOMAIN AND RING FINGER PROTEIN C14F5.10C"/>
    <property type="match status" value="1"/>
</dbReference>
<dbReference type="SMART" id="SM00464">
    <property type="entry name" value="LON"/>
    <property type="match status" value="1"/>
</dbReference>
<accession>A0A6G1KW38</accession>
<evidence type="ECO:0000259" key="5">
    <source>
        <dbReference type="PROSITE" id="PS50089"/>
    </source>
</evidence>
<keyword evidence="3" id="KW-0862">Zinc</keyword>
<dbReference type="InterPro" id="IPR015947">
    <property type="entry name" value="PUA-like_sf"/>
</dbReference>
<evidence type="ECO:0000313" key="7">
    <source>
        <dbReference type="EMBL" id="KAF2764893.1"/>
    </source>
</evidence>
<dbReference type="GO" id="GO:0061630">
    <property type="term" value="F:ubiquitin protein ligase activity"/>
    <property type="evidence" value="ECO:0007669"/>
    <property type="project" value="TreeGrafter"/>
</dbReference>
<feature type="domain" description="Lon N-terminal" evidence="6">
    <location>
        <begin position="282"/>
        <end position="510"/>
    </location>
</feature>
<evidence type="ECO:0000313" key="8">
    <source>
        <dbReference type="Proteomes" id="UP000799436"/>
    </source>
</evidence>
<dbReference type="SUPFAM" id="SSF88697">
    <property type="entry name" value="PUA domain-like"/>
    <property type="match status" value="1"/>
</dbReference>
<dbReference type="Gene3D" id="3.30.40.10">
    <property type="entry name" value="Zinc/RING finger domain, C3HC4 (zinc finger)"/>
    <property type="match status" value="2"/>
</dbReference>
<dbReference type="PROSITE" id="PS51787">
    <property type="entry name" value="LON_N"/>
    <property type="match status" value="1"/>
</dbReference>
<evidence type="ECO:0000256" key="4">
    <source>
        <dbReference type="PROSITE-ProRule" id="PRU00175"/>
    </source>
</evidence>
<evidence type="ECO:0000259" key="6">
    <source>
        <dbReference type="PROSITE" id="PS51787"/>
    </source>
</evidence>
<dbReference type="OrthoDB" id="264917at2759"/>
<organism evidence="7 8">
    <name type="scientific">Teratosphaeria nubilosa</name>
    <dbReference type="NCBI Taxonomy" id="161662"/>
    <lineage>
        <taxon>Eukaryota</taxon>
        <taxon>Fungi</taxon>
        <taxon>Dikarya</taxon>
        <taxon>Ascomycota</taxon>
        <taxon>Pezizomycotina</taxon>
        <taxon>Dothideomycetes</taxon>
        <taxon>Dothideomycetidae</taxon>
        <taxon>Mycosphaerellales</taxon>
        <taxon>Teratosphaeriaceae</taxon>
        <taxon>Teratosphaeria</taxon>
    </lineage>
</organism>
<dbReference type="Gene3D" id="1.20.58.1480">
    <property type="match status" value="1"/>
</dbReference>
<reference evidence="7" key="1">
    <citation type="journal article" date="2020" name="Stud. Mycol.">
        <title>101 Dothideomycetes genomes: a test case for predicting lifestyles and emergence of pathogens.</title>
        <authorList>
            <person name="Haridas S."/>
            <person name="Albert R."/>
            <person name="Binder M."/>
            <person name="Bloem J."/>
            <person name="Labutti K."/>
            <person name="Salamov A."/>
            <person name="Andreopoulos B."/>
            <person name="Baker S."/>
            <person name="Barry K."/>
            <person name="Bills G."/>
            <person name="Bluhm B."/>
            <person name="Cannon C."/>
            <person name="Castanera R."/>
            <person name="Culley D."/>
            <person name="Daum C."/>
            <person name="Ezra D."/>
            <person name="Gonzalez J."/>
            <person name="Henrissat B."/>
            <person name="Kuo A."/>
            <person name="Liang C."/>
            <person name="Lipzen A."/>
            <person name="Lutzoni F."/>
            <person name="Magnuson J."/>
            <person name="Mondo S."/>
            <person name="Nolan M."/>
            <person name="Ohm R."/>
            <person name="Pangilinan J."/>
            <person name="Park H.-J."/>
            <person name="Ramirez L."/>
            <person name="Alfaro M."/>
            <person name="Sun H."/>
            <person name="Tritt A."/>
            <person name="Yoshinaga Y."/>
            <person name="Zwiers L.-H."/>
            <person name="Turgeon B."/>
            <person name="Goodwin S."/>
            <person name="Spatafora J."/>
            <person name="Crous P."/>
            <person name="Grigoriev I."/>
        </authorList>
    </citation>
    <scope>NUCLEOTIDE SEQUENCE</scope>
    <source>
        <strain evidence="7">CBS 116005</strain>
    </source>
</reference>
<evidence type="ECO:0000256" key="1">
    <source>
        <dbReference type="ARBA" id="ARBA00022723"/>
    </source>
</evidence>
<dbReference type="EMBL" id="ML995906">
    <property type="protein sequence ID" value="KAF2764893.1"/>
    <property type="molecule type" value="Genomic_DNA"/>
</dbReference>
<dbReference type="Pfam" id="PF13923">
    <property type="entry name" value="zf-C3HC4_2"/>
    <property type="match status" value="1"/>
</dbReference>
<dbReference type="InterPro" id="IPR001841">
    <property type="entry name" value="Znf_RING"/>
</dbReference>
<dbReference type="PROSITE" id="PS00518">
    <property type="entry name" value="ZF_RING_1"/>
    <property type="match status" value="1"/>
</dbReference>
<evidence type="ECO:0008006" key="9">
    <source>
        <dbReference type="Google" id="ProtNLM"/>
    </source>
</evidence>
<dbReference type="InterPro" id="IPR003111">
    <property type="entry name" value="Lon_prtase_N"/>
</dbReference>
<protein>
    <recommendedName>
        <fullName evidence="9">ATP-dependent protease</fullName>
    </recommendedName>
</protein>
<dbReference type="Gene3D" id="2.30.130.40">
    <property type="entry name" value="LON domain-like"/>
    <property type="match status" value="1"/>
</dbReference>
<keyword evidence="1" id="KW-0479">Metal-binding</keyword>
<dbReference type="Pfam" id="PF02190">
    <property type="entry name" value="LON_substr_bdg"/>
    <property type="match status" value="1"/>
</dbReference>
<evidence type="ECO:0000256" key="2">
    <source>
        <dbReference type="ARBA" id="ARBA00022771"/>
    </source>
</evidence>
<keyword evidence="2 4" id="KW-0863">Zinc-finger</keyword>
<dbReference type="InterPro" id="IPR046336">
    <property type="entry name" value="Lon_prtase_N_sf"/>
</dbReference>
<feature type="domain" description="RING-type" evidence="5">
    <location>
        <begin position="202"/>
        <end position="240"/>
    </location>
</feature>
<evidence type="ECO:0000256" key="3">
    <source>
        <dbReference type="ARBA" id="ARBA00022833"/>
    </source>
</evidence>